<proteinExistence type="predicted"/>
<keyword evidence="3" id="KW-1185">Reference proteome</keyword>
<feature type="compositionally biased region" description="Basic and acidic residues" evidence="1">
    <location>
        <begin position="42"/>
        <end position="72"/>
    </location>
</feature>
<evidence type="ECO:0000256" key="1">
    <source>
        <dbReference type="SAM" id="MobiDB-lite"/>
    </source>
</evidence>
<dbReference type="AlphaFoldDB" id="L8WWQ3"/>
<accession>L8WWQ3</accession>
<dbReference type="HOGENOM" id="CLU_2086427_0_0_1"/>
<dbReference type="Proteomes" id="UP000011668">
    <property type="component" value="Unassembled WGS sequence"/>
</dbReference>
<feature type="region of interest" description="Disordered" evidence="1">
    <location>
        <begin position="27"/>
        <end position="72"/>
    </location>
</feature>
<gene>
    <name evidence="2" type="ORF">AG1IA_03546</name>
</gene>
<evidence type="ECO:0000313" key="3">
    <source>
        <dbReference type="Proteomes" id="UP000011668"/>
    </source>
</evidence>
<protein>
    <submittedName>
        <fullName evidence="2">Uncharacterized protein</fullName>
    </submittedName>
</protein>
<evidence type="ECO:0000313" key="2">
    <source>
        <dbReference type="EMBL" id="ELU42415.1"/>
    </source>
</evidence>
<organism evidence="2 3">
    <name type="scientific">Thanatephorus cucumeris (strain AG1-IA)</name>
    <name type="common">Rice sheath blight fungus</name>
    <name type="synonym">Rhizoctonia solani</name>
    <dbReference type="NCBI Taxonomy" id="983506"/>
    <lineage>
        <taxon>Eukaryota</taxon>
        <taxon>Fungi</taxon>
        <taxon>Dikarya</taxon>
        <taxon>Basidiomycota</taxon>
        <taxon>Agaricomycotina</taxon>
        <taxon>Agaricomycetes</taxon>
        <taxon>Cantharellales</taxon>
        <taxon>Ceratobasidiaceae</taxon>
        <taxon>Rhizoctonia</taxon>
        <taxon>Rhizoctonia solani AG-1</taxon>
    </lineage>
</organism>
<dbReference type="EMBL" id="AFRT01000840">
    <property type="protein sequence ID" value="ELU42415.1"/>
    <property type="molecule type" value="Genomic_DNA"/>
</dbReference>
<sequence length="117" mass="12771">MSDFVITSMAKVSSDCGGSDTVFERVKPEGYGGGGKGEYQCFEDKHRENPRGKNPRREANVQNDEFDKPMSRNLDRAEGMGQEAYPLQLINVPIVAASRVVNPANLAASAPPKNFPI</sequence>
<comment type="caution">
    <text evidence="2">The sequence shown here is derived from an EMBL/GenBank/DDBJ whole genome shotgun (WGS) entry which is preliminary data.</text>
</comment>
<name>L8WWQ3_THACA</name>
<reference evidence="2 3" key="1">
    <citation type="journal article" date="2013" name="Nat. Commun.">
        <title>The evolution and pathogenic mechanisms of the rice sheath blight pathogen.</title>
        <authorList>
            <person name="Zheng A."/>
            <person name="Lin R."/>
            <person name="Xu L."/>
            <person name="Qin P."/>
            <person name="Tang C."/>
            <person name="Ai P."/>
            <person name="Zhang D."/>
            <person name="Liu Y."/>
            <person name="Sun Z."/>
            <person name="Feng H."/>
            <person name="Wang Y."/>
            <person name="Chen Y."/>
            <person name="Liang X."/>
            <person name="Fu R."/>
            <person name="Li Q."/>
            <person name="Zhang J."/>
            <person name="Yu X."/>
            <person name="Xie Z."/>
            <person name="Ding L."/>
            <person name="Guan P."/>
            <person name="Tang J."/>
            <person name="Liang Y."/>
            <person name="Wang S."/>
            <person name="Deng Q."/>
            <person name="Li S."/>
            <person name="Zhu J."/>
            <person name="Wang L."/>
            <person name="Liu H."/>
            <person name="Li P."/>
        </authorList>
    </citation>
    <scope>NUCLEOTIDE SEQUENCE [LARGE SCALE GENOMIC DNA]</scope>
    <source>
        <strain evidence="3">AG-1 IA</strain>
    </source>
</reference>